<evidence type="ECO:0000256" key="3">
    <source>
        <dbReference type="ARBA" id="ARBA00022833"/>
    </source>
</evidence>
<organism evidence="6">
    <name type="scientific">Minutocellus polymorphus</name>
    <dbReference type="NCBI Taxonomy" id="265543"/>
    <lineage>
        <taxon>Eukaryota</taxon>
        <taxon>Sar</taxon>
        <taxon>Stramenopiles</taxon>
        <taxon>Ochrophyta</taxon>
        <taxon>Bacillariophyta</taxon>
        <taxon>Mediophyceae</taxon>
        <taxon>Cymatosirophycidae</taxon>
        <taxon>Cymatosirales</taxon>
        <taxon>Cymatosiraceae</taxon>
        <taxon>Minutocellus</taxon>
    </lineage>
</organism>
<dbReference type="PROSITE" id="PS50865">
    <property type="entry name" value="ZF_MYND_2"/>
    <property type="match status" value="1"/>
</dbReference>
<sequence>MLKGFALKQNPDAIYLLGLLTTYCADLPRLGKYIFKIGANQLKCKWCLFESSFFGPMEYSKEAEIDVCGAIQQTMPVSMFVGNIKKVKGRHQGVYIEGSHRTPRILGKLKPSIGKHDSDKRFCSNKFCGRWTWQRSESANTILEEREAFDKDYEDREVPSAICKSLEEVVDEIARRYDAKYVNDPVRIEDFQLCSLCFSVSYCSQACQYVDWYLGSHKKSCKRSKKRMELASSAD</sequence>
<dbReference type="SUPFAM" id="SSF144232">
    <property type="entry name" value="HIT/MYND zinc finger-like"/>
    <property type="match status" value="1"/>
</dbReference>
<evidence type="ECO:0000256" key="1">
    <source>
        <dbReference type="ARBA" id="ARBA00022723"/>
    </source>
</evidence>
<dbReference type="InterPro" id="IPR002893">
    <property type="entry name" value="Znf_MYND"/>
</dbReference>
<dbReference type="Gene3D" id="6.10.140.2220">
    <property type="match status" value="1"/>
</dbReference>
<evidence type="ECO:0000256" key="4">
    <source>
        <dbReference type="PROSITE-ProRule" id="PRU00134"/>
    </source>
</evidence>
<dbReference type="EMBL" id="HBEJ01003781">
    <property type="protein sequence ID" value="CAD8362967.1"/>
    <property type="molecule type" value="Transcribed_RNA"/>
</dbReference>
<dbReference type="GO" id="GO:0008270">
    <property type="term" value="F:zinc ion binding"/>
    <property type="evidence" value="ECO:0007669"/>
    <property type="project" value="UniProtKB-KW"/>
</dbReference>
<dbReference type="AlphaFoldDB" id="A0A7S0AGT7"/>
<accession>A0A7S0AGT7</accession>
<evidence type="ECO:0000259" key="5">
    <source>
        <dbReference type="PROSITE" id="PS50865"/>
    </source>
</evidence>
<keyword evidence="3" id="KW-0862">Zinc</keyword>
<evidence type="ECO:0000313" key="6">
    <source>
        <dbReference type="EMBL" id="CAD8362967.1"/>
    </source>
</evidence>
<proteinExistence type="predicted"/>
<gene>
    <name evidence="6" type="ORF">MPOL1434_LOCUS2198</name>
</gene>
<name>A0A7S0AGT7_9STRA</name>
<evidence type="ECO:0000256" key="2">
    <source>
        <dbReference type="ARBA" id="ARBA00022771"/>
    </source>
</evidence>
<feature type="domain" description="MYND-type" evidence="5">
    <location>
        <begin position="160"/>
        <end position="221"/>
    </location>
</feature>
<dbReference type="Pfam" id="PF01753">
    <property type="entry name" value="zf-MYND"/>
    <property type="match status" value="1"/>
</dbReference>
<keyword evidence="1" id="KW-0479">Metal-binding</keyword>
<keyword evidence="2 4" id="KW-0863">Zinc-finger</keyword>
<protein>
    <recommendedName>
        <fullName evidence="5">MYND-type domain-containing protein</fullName>
    </recommendedName>
</protein>
<reference evidence="6" key="1">
    <citation type="submission" date="2021-01" db="EMBL/GenBank/DDBJ databases">
        <authorList>
            <person name="Corre E."/>
            <person name="Pelletier E."/>
            <person name="Niang G."/>
            <person name="Scheremetjew M."/>
            <person name="Finn R."/>
            <person name="Kale V."/>
            <person name="Holt S."/>
            <person name="Cochrane G."/>
            <person name="Meng A."/>
            <person name="Brown T."/>
            <person name="Cohen L."/>
        </authorList>
    </citation>
    <scope>NUCLEOTIDE SEQUENCE</scope>
    <source>
        <strain evidence="6">CCMP3303</strain>
    </source>
</reference>